<organism evidence="12 13">
    <name type="scientific">Oceanomicrobium pacificus</name>
    <dbReference type="NCBI Taxonomy" id="2692916"/>
    <lineage>
        <taxon>Bacteria</taxon>
        <taxon>Pseudomonadati</taxon>
        <taxon>Pseudomonadota</taxon>
        <taxon>Alphaproteobacteria</taxon>
        <taxon>Rhodobacterales</taxon>
        <taxon>Paracoccaceae</taxon>
        <taxon>Oceanomicrobium</taxon>
    </lineage>
</organism>
<keyword evidence="10 11" id="KW-0961">Cell wall biogenesis/degradation</keyword>
<feature type="transmembrane region" description="Helical" evidence="10">
    <location>
        <begin position="349"/>
        <end position="369"/>
    </location>
</feature>
<feature type="transmembrane region" description="Helical" evidence="10">
    <location>
        <begin position="406"/>
        <end position="427"/>
    </location>
</feature>
<protein>
    <recommendedName>
        <fullName evidence="10">Probable lipid II flippase MurJ</fullName>
    </recommendedName>
</protein>
<dbReference type="GO" id="GO:0015648">
    <property type="term" value="F:lipid-linked peptidoglycan transporter activity"/>
    <property type="evidence" value="ECO:0007669"/>
    <property type="project" value="UniProtKB-UniRule"/>
</dbReference>
<dbReference type="HAMAP" id="MF_02078">
    <property type="entry name" value="MurJ_MviN"/>
    <property type="match status" value="1"/>
</dbReference>
<evidence type="ECO:0000313" key="13">
    <source>
        <dbReference type="Proteomes" id="UP000436016"/>
    </source>
</evidence>
<evidence type="ECO:0000256" key="4">
    <source>
        <dbReference type="ARBA" id="ARBA00022960"/>
    </source>
</evidence>
<evidence type="ECO:0000256" key="2">
    <source>
        <dbReference type="ARBA" id="ARBA00022475"/>
    </source>
</evidence>
<dbReference type="Pfam" id="PF03023">
    <property type="entry name" value="MurJ"/>
    <property type="match status" value="1"/>
</dbReference>
<evidence type="ECO:0000256" key="3">
    <source>
        <dbReference type="ARBA" id="ARBA00022692"/>
    </source>
</evidence>
<feature type="transmembrane region" description="Helical" evidence="10">
    <location>
        <begin position="309"/>
        <end position="329"/>
    </location>
</feature>
<evidence type="ECO:0000256" key="9">
    <source>
        <dbReference type="ARBA" id="ARBA00061532"/>
    </source>
</evidence>
<dbReference type="GO" id="GO:0034204">
    <property type="term" value="P:lipid translocation"/>
    <property type="evidence" value="ECO:0007669"/>
    <property type="project" value="TreeGrafter"/>
</dbReference>
<dbReference type="UniPathway" id="UPA00219"/>
<dbReference type="InterPro" id="IPR051050">
    <property type="entry name" value="Lipid_II_flippase_MurJ/MviN"/>
</dbReference>
<dbReference type="CDD" id="cd13123">
    <property type="entry name" value="MATE_MurJ_like"/>
    <property type="match status" value="1"/>
</dbReference>
<evidence type="ECO:0000256" key="10">
    <source>
        <dbReference type="HAMAP-Rule" id="MF_02078"/>
    </source>
</evidence>
<evidence type="ECO:0000256" key="11">
    <source>
        <dbReference type="PIRNR" id="PIRNR002869"/>
    </source>
</evidence>
<dbReference type="PRINTS" id="PR01806">
    <property type="entry name" value="VIRFACTRMVIN"/>
</dbReference>
<comment type="caution">
    <text evidence="12">The sequence shown here is derived from an EMBL/GenBank/DDBJ whole genome shotgun (WGS) entry which is preliminary data.</text>
</comment>
<evidence type="ECO:0000256" key="1">
    <source>
        <dbReference type="ARBA" id="ARBA00004651"/>
    </source>
</evidence>
<feature type="transmembrane region" description="Helical" evidence="10">
    <location>
        <begin position="88"/>
        <end position="107"/>
    </location>
</feature>
<dbReference type="NCBIfam" id="TIGR01695">
    <property type="entry name" value="murJ_mviN"/>
    <property type="match status" value="1"/>
</dbReference>
<evidence type="ECO:0000256" key="8">
    <source>
        <dbReference type="ARBA" id="ARBA00060041"/>
    </source>
</evidence>
<evidence type="ECO:0000256" key="7">
    <source>
        <dbReference type="ARBA" id="ARBA00023136"/>
    </source>
</evidence>
<comment type="subcellular location">
    <subcellularLocation>
        <location evidence="10">Cell inner membrane</location>
        <topology evidence="10">Multi-pass membrane protein</topology>
    </subcellularLocation>
    <subcellularLocation>
        <location evidence="1">Cell membrane</location>
        <topology evidence="1">Multi-pass membrane protein</topology>
    </subcellularLocation>
</comment>
<dbReference type="PIRSF" id="PIRSF002869">
    <property type="entry name" value="MviN"/>
    <property type="match status" value="1"/>
</dbReference>
<sequence>MRGIRLLPAFLTVGGWTLASRLFGFLRDVLIAGTLGSSAVAEAFLVAFTLPNMFRRFFAEGAFNMAFVPMFSKKLEAGKDAEEFASDALSGLAMILILLTLVAQLFMPWMVMLLASGFAGDERFGLAVGYGVVVFPYILFISLAALLSGVLNAAGRFALAAAAPVFLNLILISAILMSRRYGWDTGWALSWSVPVAGIVQLALVWWGAEKIGLRIRPRLPQITPDLKRLAIIAAPAALAGGVVQVNLVVGRQVASYFDGAVAWLNYADRLYQLPLGVVGIAVGVVLLPDLSRRLQADDVPGSRWAANRAAEFSLALTLPAAVALVVVATPLVSTLYERGAFSADDTVKTAIAVAIYGVGLPAFVLQKVLSPLYFAREDTKHPFYFALVAMLVNVVLAVGLAPVIGYTAAAVGTSLAGWINTGLLWWNARGMGDAARIDDELRRRAPRLALASLLMGGLLLAVARLLAPWLADAVLRYPALLILVAAGMAGYAAFAIALGGLDRAALATALRRRKG</sequence>
<keyword evidence="7 10" id="KW-0472">Membrane</keyword>
<feature type="transmembrane region" description="Helical" evidence="10">
    <location>
        <begin position="479"/>
        <end position="501"/>
    </location>
</feature>
<dbReference type="PANTHER" id="PTHR47019">
    <property type="entry name" value="LIPID II FLIPPASE MURJ"/>
    <property type="match status" value="1"/>
</dbReference>
<accession>A0A6B0TPD0</accession>
<reference evidence="12 13" key="1">
    <citation type="submission" date="2019-12" db="EMBL/GenBank/DDBJ databases">
        <title>Strain KN286 was isolated from seawater, which was collected from Caroline Seamount in the tropical western Pacific.</title>
        <authorList>
            <person name="Wang Q."/>
        </authorList>
    </citation>
    <scope>NUCLEOTIDE SEQUENCE [LARGE SCALE GENOMIC DNA]</scope>
    <source>
        <strain evidence="12 13">KN286</strain>
    </source>
</reference>
<keyword evidence="10 11" id="KW-0813">Transport</keyword>
<keyword evidence="3 10" id="KW-0812">Transmembrane</keyword>
<feature type="transmembrane region" description="Helical" evidence="10">
    <location>
        <begin position="127"/>
        <end position="150"/>
    </location>
</feature>
<dbReference type="GO" id="GO:0008360">
    <property type="term" value="P:regulation of cell shape"/>
    <property type="evidence" value="ECO:0007669"/>
    <property type="project" value="UniProtKB-UniRule"/>
</dbReference>
<gene>
    <name evidence="10 12" type="primary">murJ</name>
    <name evidence="12" type="ORF">GSH16_03390</name>
</gene>
<feature type="transmembrane region" description="Helical" evidence="10">
    <location>
        <begin position="229"/>
        <end position="249"/>
    </location>
</feature>
<keyword evidence="13" id="KW-1185">Reference proteome</keyword>
<dbReference type="AlphaFoldDB" id="A0A6B0TPD0"/>
<dbReference type="GO" id="GO:0071555">
    <property type="term" value="P:cell wall organization"/>
    <property type="evidence" value="ECO:0007669"/>
    <property type="project" value="UniProtKB-UniRule"/>
</dbReference>
<feature type="transmembrane region" description="Helical" evidence="10">
    <location>
        <begin position="157"/>
        <end position="176"/>
    </location>
</feature>
<keyword evidence="5 10" id="KW-0573">Peptidoglycan synthesis</keyword>
<dbReference type="GO" id="GO:0005886">
    <property type="term" value="C:plasma membrane"/>
    <property type="evidence" value="ECO:0007669"/>
    <property type="project" value="UniProtKB-SubCell"/>
</dbReference>
<name>A0A6B0TPD0_9RHOB</name>
<comment type="similarity">
    <text evidence="9 10 11">Belongs to the MurJ/MviN family.</text>
</comment>
<keyword evidence="4 10" id="KW-0133">Cell shape</keyword>
<evidence type="ECO:0000313" key="12">
    <source>
        <dbReference type="EMBL" id="MXU64479.1"/>
    </source>
</evidence>
<feature type="transmembrane region" description="Helical" evidence="10">
    <location>
        <begin position="29"/>
        <end position="50"/>
    </location>
</feature>
<evidence type="ECO:0000256" key="6">
    <source>
        <dbReference type="ARBA" id="ARBA00022989"/>
    </source>
</evidence>
<keyword evidence="10" id="KW-0997">Cell inner membrane</keyword>
<dbReference type="PANTHER" id="PTHR47019:SF1">
    <property type="entry name" value="LIPID II FLIPPASE MURJ"/>
    <property type="match status" value="1"/>
</dbReference>
<dbReference type="RefSeq" id="WP_160852967.1">
    <property type="nucleotide sequence ID" value="NZ_WUWG01000001.1"/>
</dbReference>
<dbReference type="EMBL" id="WUWG01000001">
    <property type="protein sequence ID" value="MXU64479.1"/>
    <property type="molecule type" value="Genomic_DNA"/>
</dbReference>
<feature type="transmembrane region" description="Helical" evidence="10">
    <location>
        <begin position="188"/>
        <end position="208"/>
    </location>
</feature>
<dbReference type="GO" id="GO:0009252">
    <property type="term" value="P:peptidoglycan biosynthetic process"/>
    <property type="evidence" value="ECO:0007669"/>
    <property type="project" value="UniProtKB-UniRule"/>
</dbReference>
<dbReference type="Proteomes" id="UP000436016">
    <property type="component" value="Unassembled WGS sequence"/>
</dbReference>
<dbReference type="InterPro" id="IPR004268">
    <property type="entry name" value="MurJ"/>
</dbReference>
<keyword evidence="2 10" id="KW-1003">Cell membrane</keyword>
<comment type="function">
    <text evidence="8 10 11">Involved in peptidoglycan biosynthesis. Transports lipid-linked peptidoglycan precursors from the inner to the outer leaflet of the cytoplasmic membrane.</text>
</comment>
<feature type="transmembrane region" description="Helical" evidence="10">
    <location>
        <begin position="448"/>
        <end position="467"/>
    </location>
</feature>
<feature type="transmembrane region" description="Helical" evidence="10">
    <location>
        <begin position="381"/>
        <end position="400"/>
    </location>
</feature>
<evidence type="ECO:0000256" key="5">
    <source>
        <dbReference type="ARBA" id="ARBA00022984"/>
    </source>
</evidence>
<comment type="pathway">
    <text evidence="10">Cell wall biogenesis; peptidoglycan biosynthesis.</text>
</comment>
<feature type="transmembrane region" description="Helical" evidence="10">
    <location>
        <begin position="269"/>
        <end position="288"/>
    </location>
</feature>
<proteinExistence type="inferred from homology"/>
<keyword evidence="6 10" id="KW-1133">Transmembrane helix</keyword>